<dbReference type="Pfam" id="PF09581">
    <property type="entry name" value="Spore_III_AF"/>
    <property type="match status" value="1"/>
</dbReference>
<evidence type="ECO:0000313" key="3">
    <source>
        <dbReference type="EMBL" id="QOY36075.1"/>
    </source>
</evidence>
<keyword evidence="1" id="KW-0472">Membrane</keyword>
<keyword evidence="1" id="KW-1133">Transmembrane helix</keyword>
<protein>
    <submittedName>
        <fullName evidence="2">Stage III sporulation protein AF</fullName>
    </submittedName>
</protein>
<dbReference type="KEGG" id="aia:AWH56_026125"/>
<evidence type="ECO:0000256" key="1">
    <source>
        <dbReference type="SAM" id="Phobius"/>
    </source>
</evidence>
<gene>
    <name evidence="3" type="primary">spoIIIAF</name>
    <name evidence="2" type="ORF">AWH56_01450</name>
    <name evidence="3" type="ORF">AWH56_026125</name>
</gene>
<reference evidence="3 4" key="2">
    <citation type="journal article" date="2017" name="Genome Announc.">
        <title>Draft Genome Sequences of Four Alkaliphilic Bacteria Belonging to the Anaerobacillus Genus.</title>
        <authorList>
            <person name="Bassil N.M."/>
            <person name="Lloyd J.R."/>
        </authorList>
    </citation>
    <scope>NUCLEOTIDE SEQUENCE [LARGE SCALE GENOMIC DNA]</scope>
    <source>
        <strain evidence="3 4">NB2006</strain>
    </source>
</reference>
<keyword evidence="4" id="KW-1185">Reference proteome</keyword>
<dbReference type="InterPro" id="IPR014245">
    <property type="entry name" value="Spore_III_AF"/>
</dbReference>
<sequence>MQFLTEWISNIILLILLASVLELLLPNSSLQRYVKMVVGLLLLVILLTPLLSIFSKDVDSWVAQIGMPTQFEEKDVQISIENKKREIQQVTLAYISEQVAVQLKRQVEEEMITKFDKEVIEVNVALNDFLEEDDYLNSITQVSIRLKRIDGEEEIDHKTVPAVALVKIDTANRVEPLKLETEKNNEKEILRYLATTWPIPIEKIEVQMEGGSLDQ</sequence>
<dbReference type="NCBIfam" id="TIGR02896">
    <property type="entry name" value="spore_III_AF"/>
    <property type="match status" value="1"/>
</dbReference>
<dbReference type="RefSeq" id="WP_071315483.1">
    <property type="nucleotide sequence ID" value="NZ_CP063356.2"/>
</dbReference>
<proteinExistence type="predicted"/>
<dbReference type="EMBL" id="LQXD01000002">
    <property type="protein sequence ID" value="OIJ23280.1"/>
    <property type="molecule type" value="Genomic_DNA"/>
</dbReference>
<evidence type="ECO:0000313" key="4">
    <source>
        <dbReference type="Proteomes" id="UP000180175"/>
    </source>
</evidence>
<evidence type="ECO:0000313" key="2">
    <source>
        <dbReference type="EMBL" id="OIJ23280.1"/>
    </source>
</evidence>
<dbReference type="Proteomes" id="UP000180175">
    <property type="component" value="Chromosome"/>
</dbReference>
<dbReference type="OrthoDB" id="2375554at2"/>
<name>A0A1S2MF71_9BACI</name>
<reference evidence="3" key="4">
    <citation type="submission" date="2020-10" db="EMBL/GenBank/DDBJ databases">
        <authorList>
            <person name="Bassil N.M."/>
            <person name="Lloyd J.R."/>
        </authorList>
    </citation>
    <scope>NUCLEOTIDE SEQUENCE</scope>
    <source>
        <strain evidence="3">NB2006</strain>
    </source>
</reference>
<feature type="transmembrane region" description="Helical" evidence="1">
    <location>
        <begin position="37"/>
        <end position="55"/>
    </location>
</feature>
<organism evidence="2 4">
    <name type="scientific">Anaerobacillus isosaccharinicus</name>
    <dbReference type="NCBI Taxonomy" id="1532552"/>
    <lineage>
        <taxon>Bacteria</taxon>
        <taxon>Bacillati</taxon>
        <taxon>Bacillota</taxon>
        <taxon>Bacilli</taxon>
        <taxon>Bacillales</taxon>
        <taxon>Bacillaceae</taxon>
        <taxon>Anaerobacillus</taxon>
    </lineage>
</organism>
<dbReference type="EMBL" id="CP063356">
    <property type="protein sequence ID" value="QOY36075.1"/>
    <property type="molecule type" value="Genomic_DNA"/>
</dbReference>
<reference evidence="2 4" key="1">
    <citation type="submission" date="2016-10" db="EMBL/GenBank/DDBJ databases">
        <title>Draft genome sequences of four alkaliphilic bacteria belonging to the Anaerobacillus genus.</title>
        <authorList>
            <person name="Bassil N.M."/>
            <person name="Lloyd J.R."/>
        </authorList>
    </citation>
    <scope>NUCLEOTIDE SEQUENCE [LARGE SCALE GENOMIC DNA]</scope>
    <source>
        <strain evidence="2 4">NB2006</strain>
    </source>
</reference>
<accession>A0A1S2MF71</accession>
<feature type="transmembrane region" description="Helical" evidence="1">
    <location>
        <begin position="6"/>
        <end position="25"/>
    </location>
</feature>
<dbReference type="AlphaFoldDB" id="A0A1S2MF71"/>
<keyword evidence="1" id="KW-0812">Transmembrane</keyword>
<reference evidence="3 4" key="3">
    <citation type="journal article" date="2019" name="Int. J. Syst. Evol. Microbiol.">
        <title>Anaerobacillus isosaccharinicus sp. nov., an alkaliphilic bacterium which degrades isosaccharinic acid.</title>
        <authorList>
            <person name="Bassil N.M."/>
            <person name="Lloyd J.R."/>
        </authorList>
    </citation>
    <scope>NUCLEOTIDE SEQUENCE [LARGE SCALE GENOMIC DNA]</scope>
    <source>
        <strain evidence="3 4">NB2006</strain>
    </source>
</reference>